<dbReference type="STRING" id="57577.A0A2K3K063"/>
<dbReference type="Gene3D" id="3.10.450.10">
    <property type="match status" value="1"/>
</dbReference>
<dbReference type="EMBL" id="ASHM01081170">
    <property type="protein sequence ID" value="PNX59658.1"/>
    <property type="molecule type" value="Genomic_DNA"/>
</dbReference>
<dbReference type="Proteomes" id="UP000236291">
    <property type="component" value="Unassembled WGS sequence"/>
</dbReference>
<comment type="caution">
    <text evidence="5">The sequence shown here is derived from an EMBL/GenBank/DDBJ whole genome shotgun (WGS) entry which is preliminary data.</text>
</comment>
<reference evidence="5 7" key="2">
    <citation type="journal article" date="2017" name="Front. Plant Sci.">
        <title>Gene Classification and Mining of Molecular Markers Useful in Red Clover (Trifolium pratense) Breeding.</title>
        <authorList>
            <person name="Istvanek J."/>
            <person name="Dluhosova J."/>
            <person name="Dluhos P."/>
            <person name="Patkova L."/>
            <person name="Nedelnik J."/>
            <person name="Repkova J."/>
        </authorList>
    </citation>
    <scope>NUCLEOTIDE SEQUENCE [LARGE SCALE GENOMIC DNA]</scope>
    <source>
        <strain evidence="7">cv. Tatra</strain>
        <tissue evidence="5">Young leaves</tissue>
    </source>
</reference>
<dbReference type="InterPro" id="IPR000010">
    <property type="entry name" value="Cystatin_dom"/>
</dbReference>
<evidence type="ECO:0000256" key="2">
    <source>
        <dbReference type="ARBA" id="ARBA00022704"/>
    </source>
</evidence>
<organism evidence="5 7">
    <name type="scientific">Trifolium pratense</name>
    <name type="common">Red clover</name>
    <dbReference type="NCBI Taxonomy" id="57577"/>
    <lineage>
        <taxon>Eukaryota</taxon>
        <taxon>Viridiplantae</taxon>
        <taxon>Streptophyta</taxon>
        <taxon>Embryophyta</taxon>
        <taxon>Tracheophyta</taxon>
        <taxon>Spermatophyta</taxon>
        <taxon>Magnoliopsida</taxon>
        <taxon>eudicotyledons</taxon>
        <taxon>Gunneridae</taxon>
        <taxon>Pentapetalae</taxon>
        <taxon>rosids</taxon>
        <taxon>fabids</taxon>
        <taxon>Fabales</taxon>
        <taxon>Fabaceae</taxon>
        <taxon>Papilionoideae</taxon>
        <taxon>50 kb inversion clade</taxon>
        <taxon>NPAAA clade</taxon>
        <taxon>Hologalegina</taxon>
        <taxon>IRL clade</taxon>
        <taxon>Trifolieae</taxon>
        <taxon>Trifolium</taxon>
    </lineage>
</organism>
<evidence type="ECO:0000313" key="6">
    <source>
        <dbReference type="EMBL" id="PNX88801.1"/>
    </source>
</evidence>
<dbReference type="EMBL" id="ASHM01057736">
    <property type="protein sequence ID" value="PNX88801.1"/>
    <property type="molecule type" value="Genomic_DNA"/>
</dbReference>
<dbReference type="GO" id="GO:0004869">
    <property type="term" value="F:cysteine-type endopeptidase inhibitor activity"/>
    <property type="evidence" value="ECO:0007669"/>
    <property type="project" value="UniProtKB-KW"/>
</dbReference>
<feature type="chain" id="PRO_5015019194" evidence="3">
    <location>
        <begin position="23"/>
        <end position="114"/>
    </location>
</feature>
<dbReference type="PANTHER" id="PTHR47364">
    <property type="entry name" value="CYSTEINE PROTEINASE INHIBITOR 5"/>
    <property type="match status" value="1"/>
</dbReference>
<proteinExistence type="predicted"/>
<keyword evidence="1" id="KW-0646">Protease inhibitor</keyword>
<dbReference type="PROSITE" id="PS00287">
    <property type="entry name" value="CYSTATIN"/>
    <property type="match status" value="1"/>
</dbReference>
<feature type="signal peptide" evidence="3">
    <location>
        <begin position="1"/>
        <end position="22"/>
    </location>
</feature>
<dbReference type="SUPFAM" id="SSF54403">
    <property type="entry name" value="Cystatin/monellin"/>
    <property type="match status" value="1"/>
</dbReference>
<sequence>MKFQSLVLFLLVLLVSMAMNQAIPGGYTPIKNINDPYVIEIARFAVTEHNKGLRTKLHFMKVIRGESQVVAGINYRLKLSASYGSSSRSDPYVAEVLDRPQQHFRNLTSFSPVN</sequence>
<gene>
    <name evidence="6" type="ORF">L195_g044915</name>
    <name evidence="5" type="ORF">L195_g051531</name>
</gene>
<feature type="domain" description="Cystatin" evidence="4">
    <location>
        <begin position="22"/>
        <end position="113"/>
    </location>
</feature>
<evidence type="ECO:0000256" key="1">
    <source>
        <dbReference type="ARBA" id="ARBA00022690"/>
    </source>
</evidence>
<dbReference type="PANTHER" id="PTHR47364:SF2">
    <property type="entry name" value="CYSTEINE PROTEINASE INHIBITOR 5"/>
    <property type="match status" value="1"/>
</dbReference>
<name>A0A2K3K063_TRIPR</name>
<accession>A0A2K3K063</accession>
<dbReference type="AlphaFoldDB" id="A0A2K3K063"/>
<evidence type="ECO:0000313" key="7">
    <source>
        <dbReference type="Proteomes" id="UP000236291"/>
    </source>
</evidence>
<evidence type="ECO:0000313" key="5">
    <source>
        <dbReference type="EMBL" id="PNX59658.1"/>
    </source>
</evidence>
<dbReference type="SMART" id="SM00043">
    <property type="entry name" value="CY"/>
    <property type="match status" value="1"/>
</dbReference>
<dbReference type="InterPro" id="IPR046350">
    <property type="entry name" value="Cystatin_sf"/>
</dbReference>
<evidence type="ECO:0000259" key="4">
    <source>
        <dbReference type="SMART" id="SM00043"/>
    </source>
</evidence>
<evidence type="ECO:0000256" key="3">
    <source>
        <dbReference type="SAM" id="SignalP"/>
    </source>
</evidence>
<dbReference type="Pfam" id="PF16845">
    <property type="entry name" value="SQAPI"/>
    <property type="match status" value="1"/>
</dbReference>
<dbReference type="CDD" id="cd00042">
    <property type="entry name" value="CY"/>
    <property type="match status" value="1"/>
</dbReference>
<keyword evidence="3" id="KW-0732">Signal</keyword>
<dbReference type="InterPro" id="IPR018073">
    <property type="entry name" value="Prot_inh_cystat_CS"/>
</dbReference>
<reference evidence="5 7" key="1">
    <citation type="journal article" date="2014" name="Am. J. Bot.">
        <title>Genome assembly and annotation for red clover (Trifolium pratense; Fabaceae).</title>
        <authorList>
            <person name="Istvanek J."/>
            <person name="Jaros M."/>
            <person name="Krenek A."/>
            <person name="Repkova J."/>
        </authorList>
    </citation>
    <scope>NUCLEOTIDE SEQUENCE [LARGE SCALE GENOMIC DNA]</scope>
    <source>
        <strain evidence="7">cv. Tatra</strain>
        <tissue evidence="5">Young leaves</tissue>
    </source>
</reference>
<keyword evidence="2" id="KW-0789">Thiol protease inhibitor</keyword>
<protein>
    <submittedName>
        <fullName evidence="5">Cysteine proteinase inhibitor 5-like protein</fullName>
    </submittedName>
</protein>